<organism evidence="2 3">
    <name type="scientific">Larimichthys crocea</name>
    <name type="common">Large yellow croaker</name>
    <name type="synonym">Pseudosciaena crocea</name>
    <dbReference type="NCBI Taxonomy" id="215358"/>
    <lineage>
        <taxon>Eukaryota</taxon>
        <taxon>Metazoa</taxon>
        <taxon>Chordata</taxon>
        <taxon>Craniata</taxon>
        <taxon>Vertebrata</taxon>
        <taxon>Euteleostomi</taxon>
        <taxon>Actinopterygii</taxon>
        <taxon>Neopterygii</taxon>
        <taxon>Teleostei</taxon>
        <taxon>Neoteleostei</taxon>
        <taxon>Acanthomorphata</taxon>
        <taxon>Eupercaria</taxon>
        <taxon>Sciaenidae</taxon>
        <taxon>Larimichthys</taxon>
    </lineage>
</organism>
<dbReference type="AlphaFoldDB" id="A0A6G0JBK5"/>
<feature type="transmembrane region" description="Helical" evidence="1">
    <location>
        <begin position="69"/>
        <end position="89"/>
    </location>
</feature>
<feature type="transmembrane region" description="Helical" evidence="1">
    <location>
        <begin position="12"/>
        <end position="33"/>
    </location>
</feature>
<keyword evidence="1" id="KW-0812">Transmembrane</keyword>
<dbReference type="EMBL" id="REGW02000001">
    <property type="protein sequence ID" value="KAE8301100.1"/>
    <property type="molecule type" value="Genomic_DNA"/>
</dbReference>
<protein>
    <submittedName>
        <fullName evidence="2">Uncharacterized protein</fullName>
    </submittedName>
</protein>
<evidence type="ECO:0000313" key="3">
    <source>
        <dbReference type="Proteomes" id="UP000424527"/>
    </source>
</evidence>
<feature type="transmembrane region" description="Helical" evidence="1">
    <location>
        <begin position="101"/>
        <end position="124"/>
    </location>
</feature>
<keyword evidence="3" id="KW-1185">Reference proteome</keyword>
<keyword evidence="1" id="KW-0472">Membrane</keyword>
<comment type="caution">
    <text evidence="2">The sequence shown here is derived from an EMBL/GenBank/DDBJ whole genome shotgun (WGS) entry which is preliminary data.</text>
</comment>
<feature type="transmembrane region" description="Helical" evidence="1">
    <location>
        <begin position="130"/>
        <end position="148"/>
    </location>
</feature>
<name>A0A6G0JBK5_LARCR</name>
<gene>
    <name evidence="2" type="ORF">D5F01_LYC01259</name>
</gene>
<sequence>MLALLQGCARLIILNMWGGVQDLAVSLFATYMLGRLTISTDRVGICQGATIVFWMILDTFNIFYSPLKIASTLCEALITMGLLGHVAFLTKGLQERGRRRWLIKLVAATLWCMGWGVIAVLYWIKQVNQIVVVMWLMTYAAFWMPPGWMQGLKDVLREDNRGTLERVPLSLLATLKHAAETKKIVLFDYDRRERAVSAVDSPWTRLKSSGMLHQRCGALSECYMSHFSIQSARGIVSHQDGLYMLVIIPELPVDLEAKAEVVWNSLKAEPRVMAVATEYPNGIYYSVYTKMWEFGRRTRVHSTPD</sequence>
<reference evidence="2 3" key="1">
    <citation type="submission" date="2019-07" db="EMBL/GenBank/DDBJ databases">
        <title>Chromosome genome assembly for large yellow croaker.</title>
        <authorList>
            <person name="Xiao S."/>
        </authorList>
    </citation>
    <scope>NUCLEOTIDE SEQUENCE [LARGE SCALE GENOMIC DNA]</scope>
    <source>
        <strain evidence="2">JMULYC20181020</strain>
        <tissue evidence="2">Muscle</tissue>
    </source>
</reference>
<evidence type="ECO:0000313" key="2">
    <source>
        <dbReference type="EMBL" id="KAE8301100.1"/>
    </source>
</evidence>
<dbReference type="Proteomes" id="UP000424527">
    <property type="component" value="Unassembled WGS sequence"/>
</dbReference>
<evidence type="ECO:0000256" key="1">
    <source>
        <dbReference type="SAM" id="Phobius"/>
    </source>
</evidence>
<keyword evidence="1" id="KW-1133">Transmembrane helix</keyword>
<accession>A0A6G0JBK5</accession>
<proteinExistence type="predicted"/>